<accession>A0ABV8GDT0</accession>
<name>A0ABV8GDT0_9ACTN</name>
<proteinExistence type="predicted"/>
<keyword evidence="2" id="KW-1185">Reference proteome</keyword>
<evidence type="ECO:0000313" key="1">
    <source>
        <dbReference type="EMBL" id="MFC4012110.1"/>
    </source>
</evidence>
<dbReference type="RefSeq" id="WP_379532031.1">
    <property type="nucleotide sequence ID" value="NZ_JBHSBI010000019.1"/>
</dbReference>
<sequence length="55" mass="6263">MVWGNGGRIHDSWTYAMDTRDGKHMLVSNINGDWGNPISILTKEMEAEMCPPRSR</sequence>
<gene>
    <name evidence="1" type="ORF">ACFOY2_33085</name>
</gene>
<organism evidence="1 2">
    <name type="scientific">Nonomuraea purpurea</name>
    <dbReference type="NCBI Taxonomy" id="1849276"/>
    <lineage>
        <taxon>Bacteria</taxon>
        <taxon>Bacillati</taxon>
        <taxon>Actinomycetota</taxon>
        <taxon>Actinomycetes</taxon>
        <taxon>Streptosporangiales</taxon>
        <taxon>Streptosporangiaceae</taxon>
        <taxon>Nonomuraea</taxon>
    </lineage>
</organism>
<reference evidence="2" key="1">
    <citation type="journal article" date="2019" name="Int. J. Syst. Evol. Microbiol.">
        <title>The Global Catalogue of Microorganisms (GCM) 10K type strain sequencing project: providing services to taxonomists for standard genome sequencing and annotation.</title>
        <authorList>
            <consortium name="The Broad Institute Genomics Platform"/>
            <consortium name="The Broad Institute Genome Sequencing Center for Infectious Disease"/>
            <person name="Wu L."/>
            <person name="Ma J."/>
        </authorList>
    </citation>
    <scope>NUCLEOTIDE SEQUENCE [LARGE SCALE GENOMIC DNA]</scope>
    <source>
        <strain evidence="2">TBRC 1276</strain>
    </source>
</reference>
<dbReference type="Proteomes" id="UP001595851">
    <property type="component" value="Unassembled WGS sequence"/>
</dbReference>
<evidence type="ECO:0000313" key="2">
    <source>
        <dbReference type="Proteomes" id="UP001595851"/>
    </source>
</evidence>
<protein>
    <submittedName>
        <fullName evidence="1">Uncharacterized protein</fullName>
    </submittedName>
</protein>
<comment type="caution">
    <text evidence="1">The sequence shown here is derived from an EMBL/GenBank/DDBJ whole genome shotgun (WGS) entry which is preliminary data.</text>
</comment>
<dbReference type="EMBL" id="JBHSBI010000019">
    <property type="protein sequence ID" value="MFC4012110.1"/>
    <property type="molecule type" value="Genomic_DNA"/>
</dbReference>